<dbReference type="PANTHER" id="PTHR33284">
    <property type="entry name" value="RIBOSOMAL PROTEIN L25/GLN-TRNA SYNTHETASE, ANTI-CODON-BINDING DOMAIN-CONTAINING PROTEIN"/>
    <property type="match status" value="1"/>
</dbReference>
<comment type="function">
    <text evidence="5">This is one of the proteins that binds to the 5S RNA in the ribosome where it forms part of the central protuberance.</text>
</comment>
<gene>
    <name evidence="5" type="primary">rplY</name>
    <name evidence="5" type="synonym">ctc</name>
    <name evidence="9" type="ORF">EV383_0739</name>
</gene>
<evidence type="ECO:0000259" key="8">
    <source>
        <dbReference type="Pfam" id="PF14693"/>
    </source>
</evidence>
<dbReference type="SUPFAM" id="SSF50715">
    <property type="entry name" value="Ribosomal protein L25-like"/>
    <property type="match status" value="1"/>
</dbReference>
<evidence type="ECO:0000256" key="3">
    <source>
        <dbReference type="ARBA" id="ARBA00022980"/>
    </source>
</evidence>
<dbReference type="AlphaFoldDB" id="A0A4Q7UQA3"/>
<dbReference type="GO" id="GO:0022625">
    <property type="term" value="C:cytosolic large ribosomal subunit"/>
    <property type="evidence" value="ECO:0007669"/>
    <property type="project" value="TreeGrafter"/>
</dbReference>
<dbReference type="Gene3D" id="2.170.120.20">
    <property type="entry name" value="Ribosomal protein L25, beta domain"/>
    <property type="match status" value="1"/>
</dbReference>
<dbReference type="InterPro" id="IPR037121">
    <property type="entry name" value="Ribosomal_bL25_C"/>
</dbReference>
<dbReference type="PANTHER" id="PTHR33284:SF1">
    <property type="entry name" value="RIBOSOMAL PROTEIN L25_GLN-TRNA SYNTHETASE, ANTI-CODON-BINDING DOMAIN-CONTAINING PROTEIN"/>
    <property type="match status" value="1"/>
</dbReference>
<evidence type="ECO:0000259" key="7">
    <source>
        <dbReference type="Pfam" id="PF01386"/>
    </source>
</evidence>
<dbReference type="GO" id="GO:0006412">
    <property type="term" value="P:translation"/>
    <property type="evidence" value="ECO:0007669"/>
    <property type="project" value="UniProtKB-UniRule"/>
</dbReference>
<dbReference type="HAMAP" id="MF_01334">
    <property type="entry name" value="Ribosomal_bL25_CTC"/>
    <property type="match status" value="1"/>
</dbReference>
<feature type="domain" description="Large ribosomal subunit protein bL25 L25" evidence="7">
    <location>
        <begin position="6"/>
        <end position="95"/>
    </location>
</feature>
<protein>
    <recommendedName>
        <fullName evidence="5">Large ribosomal subunit protein bL25</fullName>
    </recommendedName>
    <alternativeName>
        <fullName evidence="5">General stress protein CTC</fullName>
    </alternativeName>
</protein>
<organism evidence="9 10">
    <name type="scientific">Pseudonocardia sediminis</name>
    <dbReference type="NCBI Taxonomy" id="1397368"/>
    <lineage>
        <taxon>Bacteria</taxon>
        <taxon>Bacillati</taxon>
        <taxon>Actinomycetota</taxon>
        <taxon>Actinomycetes</taxon>
        <taxon>Pseudonocardiales</taxon>
        <taxon>Pseudonocardiaceae</taxon>
        <taxon>Pseudonocardia</taxon>
    </lineage>
</organism>
<dbReference type="Gene3D" id="2.40.240.10">
    <property type="entry name" value="Ribosomal Protein L25, Chain P"/>
    <property type="match status" value="1"/>
</dbReference>
<dbReference type="Proteomes" id="UP000291591">
    <property type="component" value="Unassembled WGS sequence"/>
</dbReference>
<evidence type="ECO:0000256" key="1">
    <source>
        <dbReference type="ARBA" id="ARBA00022730"/>
    </source>
</evidence>
<evidence type="ECO:0000256" key="6">
    <source>
        <dbReference type="SAM" id="MobiDB-lite"/>
    </source>
</evidence>
<dbReference type="InterPro" id="IPR029751">
    <property type="entry name" value="Ribosomal_L25_dom"/>
</dbReference>
<name>A0A4Q7UQA3_PSEST</name>
<keyword evidence="2 5" id="KW-0694">RNA-binding</keyword>
<keyword evidence="1 5" id="KW-0699">rRNA-binding</keyword>
<evidence type="ECO:0000256" key="2">
    <source>
        <dbReference type="ARBA" id="ARBA00022884"/>
    </source>
</evidence>
<feature type="region of interest" description="Disordered" evidence="6">
    <location>
        <begin position="1"/>
        <end position="22"/>
    </location>
</feature>
<comment type="similarity">
    <text evidence="5">Belongs to the bacterial ribosomal protein bL25 family. CTC subfamily.</text>
</comment>
<dbReference type="NCBIfam" id="TIGR00731">
    <property type="entry name" value="bL25_bact_ctc"/>
    <property type="match status" value="1"/>
</dbReference>
<dbReference type="RefSeq" id="WP_130288604.1">
    <property type="nucleotide sequence ID" value="NZ_SHKL01000001.1"/>
</dbReference>
<comment type="subunit">
    <text evidence="5">Part of the 50S ribosomal subunit; part of the 5S rRNA/L5/L18/L25 subcomplex. Contacts the 5S rRNA. Binds to the 5S rRNA independently of L5 and L18.</text>
</comment>
<feature type="compositionally biased region" description="Acidic residues" evidence="6">
    <location>
        <begin position="228"/>
        <end position="239"/>
    </location>
</feature>
<reference evidence="9 10" key="1">
    <citation type="submission" date="2019-02" db="EMBL/GenBank/DDBJ databases">
        <title>Sequencing the genomes of 1000 actinobacteria strains.</title>
        <authorList>
            <person name="Klenk H.-P."/>
        </authorList>
    </citation>
    <scope>NUCLEOTIDE SEQUENCE [LARGE SCALE GENOMIC DNA]</scope>
    <source>
        <strain evidence="9 10">DSM 45779</strain>
    </source>
</reference>
<feature type="domain" description="Large ribosomal subunit protein bL25 beta" evidence="8">
    <location>
        <begin position="103"/>
        <end position="181"/>
    </location>
</feature>
<dbReference type="InterPro" id="IPR011035">
    <property type="entry name" value="Ribosomal_bL25/Gln-tRNA_synth"/>
</dbReference>
<evidence type="ECO:0000313" key="9">
    <source>
        <dbReference type="EMBL" id="RZT83912.1"/>
    </source>
</evidence>
<proteinExistence type="inferred from homology"/>
<keyword evidence="3 5" id="KW-0689">Ribosomal protein</keyword>
<evidence type="ECO:0000256" key="4">
    <source>
        <dbReference type="ARBA" id="ARBA00023274"/>
    </source>
</evidence>
<keyword evidence="4 5" id="KW-0687">Ribonucleoprotein</keyword>
<dbReference type="EMBL" id="SHKL01000001">
    <property type="protein sequence ID" value="RZT83912.1"/>
    <property type="molecule type" value="Genomic_DNA"/>
</dbReference>
<dbReference type="GO" id="GO:0003735">
    <property type="term" value="F:structural constituent of ribosome"/>
    <property type="evidence" value="ECO:0007669"/>
    <property type="project" value="InterPro"/>
</dbReference>
<dbReference type="InterPro" id="IPR020930">
    <property type="entry name" value="Ribosomal_uL5_bac-type"/>
</dbReference>
<accession>A0A4Q7UQA3</accession>
<dbReference type="GO" id="GO:0008097">
    <property type="term" value="F:5S rRNA binding"/>
    <property type="evidence" value="ECO:0007669"/>
    <property type="project" value="InterPro"/>
</dbReference>
<dbReference type="InterPro" id="IPR001021">
    <property type="entry name" value="Ribosomal_bL25_long"/>
</dbReference>
<evidence type="ECO:0000313" key="10">
    <source>
        <dbReference type="Proteomes" id="UP000291591"/>
    </source>
</evidence>
<feature type="region of interest" description="Disordered" evidence="6">
    <location>
        <begin position="188"/>
        <end position="239"/>
    </location>
</feature>
<dbReference type="Pfam" id="PF01386">
    <property type="entry name" value="Ribosomal_L25p"/>
    <property type="match status" value="1"/>
</dbReference>
<dbReference type="Pfam" id="PF14693">
    <property type="entry name" value="Ribosomal_TL5_C"/>
    <property type="match status" value="1"/>
</dbReference>
<evidence type="ECO:0000256" key="5">
    <source>
        <dbReference type="HAMAP-Rule" id="MF_01334"/>
    </source>
</evidence>
<dbReference type="InterPro" id="IPR020057">
    <property type="entry name" value="Ribosomal_bL25_b-dom"/>
</dbReference>
<feature type="compositionally biased region" description="Acidic residues" evidence="6">
    <location>
        <begin position="202"/>
        <end position="220"/>
    </location>
</feature>
<sequence>MAQTRIAAETRTEFGKGAARRTRRAGKIPAVLYGHGTDPQHLSLPSLEFAAVVRDQGRNAVLELDVPGVSGPAQLALTKTVVVHPLRPYIEHVDLLVIKRGEKVEVELDVVVTGDAEPGSLISQDLNTVLVEADVLNIPENIEVSVEGAEIGTQYLAGELRLPNGVELRTDAEYLVLQVIPAPTEEELEAEIDTEGAGVVEDPSDEEEAAEAAEAAEGESSDASSDASDSDGESGSDDK</sequence>
<dbReference type="OrthoDB" id="5242980at2"/>
<dbReference type="InterPro" id="IPR020056">
    <property type="entry name" value="Rbsml_bL25/Gln-tRNA_synth_N"/>
</dbReference>
<dbReference type="CDD" id="cd00495">
    <property type="entry name" value="Ribosomal_L25_TL5_CTC"/>
    <property type="match status" value="1"/>
</dbReference>
<keyword evidence="10" id="KW-1185">Reference proteome</keyword>
<comment type="caution">
    <text evidence="9">The sequence shown here is derived from an EMBL/GenBank/DDBJ whole genome shotgun (WGS) entry which is preliminary data.</text>
</comment>
<dbReference type="NCBIfam" id="NF004131">
    <property type="entry name" value="PRK05618.2-1"/>
    <property type="match status" value="1"/>
</dbReference>